<dbReference type="PANTHER" id="PTHR42774">
    <property type="entry name" value="PHOSPHOTRANSFERASE SYSTEM TRANSPORT PROTEIN"/>
    <property type="match status" value="1"/>
</dbReference>
<dbReference type="Pfam" id="PF00294">
    <property type="entry name" value="PfkB"/>
    <property type="match status" value="1"/>
</dbReference>
<evidence type="ECO:0000313" key="4">
    <source>
        <dbReference type="EMBL" id="GBC06895.1"/>
    </source>
</evidence>
<dbReference type="EMBL" id="BEXD01004107">
    <property type="protein sequence ID" value="GBC06895.1"/>
    <property type="molecule type" value="Genomic_DNA"/>
</dbReference>
<evidence type="ECO:0000259" key="3">
    <source>
        <dbReference type="Pfam" id="PF00294"/>
    </source>
</evidence>
<name>A0A2Z6S7L6_9GLOM</name>
<dbReference type="PROSITE" id="PS00584">
    <property type="entry name" value="PFKB_KINASES_2"/>
    <property type="match status" value="1"/>
</dbReference>
<dbReference type="Proteomes" id="UP000247702">
    <property type="component" value="Unassembled WGS sequence"/>
</dbReference>
<organism evidence="4 5">
    <name type="scientific">Rhizophagus clarus</name>
    <dbReference type="NCBI Taxonomy" id="94130"/>
    <lineage>
        <taxon>Eukaryota</taxon>
        <taxon>Fungi</taxon>
        <taxon>Fungi incertae sedis</taxon>
        <taxon>Mucoromycota</taxon>
        <taxon>Glomeromycotina</taxon>
        <taxon>Glomeromycetes</taxon>
        <taxon>Glomerales</taxon>
        <taxon>Glomeraceae</taxon>
        <taxon>Rhizophagus</taxon>
    </lineage>
</organism>
<accession>A0A2Z6S7L6</accession>
<sequence length="331" mass="36834">MSQEGSTIQGKHQQVPLKVLAIGSAYEDTILYVDKFPPEDGKQRAQKVEKRRGGNAGNTLTVLSQFPLTQGYFMASMASKDASAFILQDFEIHNIKTSTCIFRSNAELAPVAYIIYADNTSSRTIINYNSIDELTFEEFKRKFEAACVEEVVDTLNNDLPFNWIHFEGRNAVEVAKMIDYIGTKVWRPRTKISVELEKPYRRGLETLMSRADVVFFSKVFAEGKGYDHAGDFLQVMSPFCKNTAHLFCTWGSSGAMCYHNPTRKLFTASALPIQSVVDTVGAGDTFSAGVIYGLTQGMTPEGCLKFACELAGRKCAQVGFDCLVEKMSKLF</sequence>
<keyword evidence="2" id="KW-0418">Kinase</keyword>
<evidence type="ECO:0000256" key="2">
    <source>
        <dbReference type="ARBA" id="ARBA00022777"/>
    </source>
</evidence>
<keyword evidence="1" id="KW-0808">Transferase</keyword>
<protein>
    <recommendedName>
        <fullName evidence="3">Carbohydrate kinase PfkB domain-containing protein</fullName>
    </recommendedName>
</protein>
<keyword evidence="5" id="KW-1185">Reference proteome</keyword>
<dbReference type="Gene3D" id="3.40.1190.20">
    <property type="match status" value="1"/>
</dbReference>
<evidence type="ECO:0000256" key="1">
    <source>
        <dbReference type="ARBA" id="ARBA00022679"/>
    </source>
</evidence>
<gene>
    <name evidence="4" type="ORF">RclHR1_07120008</name>
</gene>
<reference evidence="4 5" key="1">
    <citation type="submission" date="2017-11" db="EMBL/GenBank/DDBJ databases">
        <title>The genome of Rhizophagus clarus HR1 reveals common genetic basis of auxotrophy among arbuscular mycorrhizal fungi.</title>
        <authorList>
            <person name="Kobayashi Y."/>
        </authorList>
    </citation>
    <scope>NUCLEOTIDE SEQUENCE [LARGE SCALE GENOMIC DNA]</scope>
    <source>
        <strain evidence="4 5">HR1</strain>
    </source>
</reference>
<dbReference type="STRING" id="94130.A0A2Z6S7L6"/>
<dbReference type="InterPro" id="IPR052562">
    <property type="entry name" value="Ketohexokinase-related"/>
</dbReference>
<dbReference type="PANTHER" id="PTHR42774:SF3">
    <property type="entry name" value="KETOHEXOKINASE"/>
    <property type="match status" value="1"/>
</dbReference>
<feature type="domain" description="Carbohydrate kinase PfkB" evidence="3">
    <location>
        <begin position="18"/>
        <end position="318"/>
    </location>
</feature>
<proteinExistence type="predicted"/>
<comment type="caution">
    <text evidence="4">The sequence shown here is derived from an EMBL/GenBank/DDBJ whole genome shotgun (WGS) entry which is preliminary data.</text>
</comment>
<dbReference type="SUPFAM" id="SSF53613">
    <property type="entry name" value="Ribokinase-like"/>
    <property type="match status" value="1"/>
</dbReference>
<dbReference type="GO" id="GO:0016301">
    <property type="term" value="F:kinase activity"/>
    <property type="evidence" value="ECO:0007669"/>
    <property type="project" value="UniProtKB-KW"/>
</dbReference>
<dbReference type="AlphaFoldDB" id="A0A2Z6S7L6"/>
<dbReference type="InterPro" id="IPR002173">
    <property type="entry name" value="Carboh/pur_kinase_PfkB_CS"/>
</dbReference>
<dbReference type="InterPro" id="IPR011611">
    <property type="entry name" value="PfkB_dom"/>
</dbReference>
<dbReference type="InterPro" id="IPR029056">
    <property type="entry name" value="Ribokinase-like"/>
</dbReference>
<evidence type="ECO:0000313" key="5">
    <source>
        <dbReference type="Proteomes" id="UP000247702"/>
    </source>
</evidence>